<dbReference type="GO" id="GO:0016787">
    <property type="term" value="F:hydrolase activity"/>
    <property type="evidence" value="ECO:0007669"/>
    <property type="project" value="UniProtKB-KW"/>
</dbReference>
<keyword evidence="1 4" id="KW-0347">Helicase</keyword>
<comment type="cofactor">
    <cofactor evidence="1">
        <name>Mg(2+)</name>
        <dbReference type="ChEBI" id="CHEBI:18420"/>
    </cofactor>
</comment>
<dbReference type="AlphaFoldDB" id="A0A9W8NVL7"/>
<evidence type="ECO:0000313" key="4">
    <source>
        <dbReference type="EMBL" id="KAJ3741745.1"/>
    </source>
</evidence>
<keyword evidence="1" id="KW-0233">DNA recombination</keyword>
<evidence type="ECO:0000313" key="5">
    <source>
        <dbReference type="Proteomes" id="UP001142393"/>
    </source>
</evidence>
<proteinExistence type="inferred from homology"/>
<keyword evidence="1" id="KW-0234">DNA repair</keyword>
<evidence type="ECO:0000256" key="2">
    <source>
        <dbReference type="SAM" id="MobiDB-lite"/>
    </source>
</evidence>
<comment type="catalytic activity">
    <reaction evidence="1">
        <text>ATP + H2O = ADP + phosphate + H(+)</text>
        <dbReference type="Rhea" id="RHEA:13065"/>
        <dbReference type="ChEBI" id="CHEBI:15377"/>
        <dbReference type="ChEBI" id="CHEBI:15378"/>
        <dbReference type="ChEBI" id="CHEBI:30616"/>
        <dbReference type="ChEBI" id="CHEBI:43474"/>
        <dbReference type="ChEBI" id="CHEBI:456216"/>
        <dbReference type="EC" id="5.6.2.3"/>
    </reaction>
</comment>
<dbReference type="InterPro" id="IPR010285">
    <property type="entry name" value="DNA_helicase_pif1-like_DEAD"/>
</dbReference>
<dbReference type="Pfam" id="PF05970">
    <property type="entry name" value="PIF1"/>
    <property type="match status" value="1"/>
</dbReference>
<organism evidence="4 5">
    <name type="scientific">Lentinula detonsa</name>
    <dbReference type="NCBI Taxonomy" id="2804962"/>
    <lineage>
        <taxon>Eukaryota</taxon>
        <taxon>Fungi</taxon>
        <taxon>Dikarya</taxon>
        <taxon>Basidiomycota</taxon>
        <taxon>Agaricomycotina</taxon>
        <taxon>Agaricomycetes</taxon>
        <taxon>Agaricomycetidae</taxon>
        <taxon>Agaricales</taxon>
        <taxon>Marasmiineae</taxon>
        <taxon>Omphalotaceae</taxon>
        <taxon>Lentinula</taxon>
    </lineage>
</organism>
<dbReference type="Proteomes" id="UP001142393">
    <property type="component" value="Unassembled WGS sequence"/>
</dbReference>
<keyword evidence="5" id="KW-1185">Reference proteome</keyword>
<sequence>MSISKRKAIHTLESAPATKKSKGTLESFFSPQVPLPKRSSDNPAQPSHVALNSEQTKVLRMVINEGKNVFFTGAAGTGKSLLLRAIIRALREKHSKTKDAVSITASTGMAASNVGGMTIHSWGAVTPNCNDVNLIIKCIKTCRPALQRWKKTKVLIIDEGLLKSACALLAVESPNSLDGGWSLISTTSRYCGLP</sequence>
<name>A0A9W8NVL7_9AGAR</name>
<protein>
    <recommendedName>
        <fullName evidence="1">ATP-dependent DNA helicase</fullName>
        <ecNumber evidence="1">5.6.2.3</ecNumber>
    </recommendedName>
</protein>
<dbReference type="Gene3D" id="3.40.50.300">
    <property type="entry name" value="P-loop containing nucleotide triphosphate hydrolases"/>
    <property type="match status" value="1"/>
</dbReference>
<dbReference type="GO" id="GO:0006310">
    <property type="term" value="P:DNA recombination"/>
    <property type="evidence" value="ECO:0007669"/>
    <property type="project" value="UniProtKB-KW"/>
</dbReference>
<dbReference type="InterPro" id="IPR051055">
    <property type="entry name" value="PIF1_helicase"/>
</dbReference>
<dbReference type="GO" id="GO:0006281">
    <property type="term" value="P:DNA repair"/>
    <property type="evidence" value="ECO:0007669"/>
    <property type="project" value="UniProtKB-KW"/>
</dbReference>
<feature type="domain" description="DNA helicase Pif1-like DEAD-box helicase" evidence="3">
    <location>
        <begin position="51"/>
        <end position="165"/>
    </location>
</feature>
<evidence type="ECO:0000259" key="3">
    <source>
        <dbReference type="Pfam" id="PF05970"/>
    </source>
</evidence>
<dbReference type="GO" id="GO:0043139">
    <property type="term" value="F:5'-3' DNA helicase activity"/>
    <property type="evidence" value="ECO:0007669"/>
    <property type="project" value="UniProtKB-EC"/>
</dbReference>
<gene>
    <name evidence="4" type="ORF">DFH05DRAFT_246286</name>
</gene>
<dbReference type="InterPro" id="IPR027417">
    <property type="entry name" value="P-loop_NTPase"/>
</dbReference>
<accession>A0A9W8NVL7</accession>
<keyword evidence="1" id="KW-0227">DNA damage</keyword>
<dbReference type="PANTHER" id="PTHR47642:SF5">
    <property type="entry name" value="ATP-DEPENDENT DNA HELICASE"/>
    <property type="match status" value="1"/>
</dbReference>
<reference evidence="4 5" key="1">
    <citation type="journal article" date="2023" name="Proc. Natl. Acad. Sci. U.S.A.">
        <title>A global phylogenomic analysis of the shiitake genus Lentinula.</title>
        <authorList>
            <person name="Sierra-Patev S."/>
            <person name="Min B."/>
            <person name="Naranjo-Ortiz M."/>
            <person name="Looney B."/>
            <person name="Konkel Z."/>
            <person name="Slot J.C."/>
            <person name="Sakamoto Y."/>
            <person name="Steenwyk J.L."/>
            <person name="Rokas A."/>
            <person name="Carro J."/>
            <person name="Camarero S."/>
            <person name="Ferreira P."/>
            <person name="Molpeceres G."/>
            <person name="Ruiz-Duenas F.J."/>
            <person name="Serrano A."/>
            <person name="Henrissat B."/>
            <person name="Drula E."/>
            <person name="Hughes K.W."/>
            <person name="Mata J.L."/>
            <person name="Ishikawa N.K."/>
            <person name="Vargas-Isla R."/>
            <person name="Ushijima S."/>
            <person name="Smith C.A."/>
            <person name="Donoghue J."/>
            <person name="Ahrendt S."/>
            <person name="Andreopoulos W."/>
            <person name="He G."/>
            <person name="LaButti K."/>
            <person name="Lipzen A."/>
            <person name="Ng V."/>
            <person name="Riley R."/>
            <person name="Sandor L."/>
            <person name="Barry K."/>
            <person name="Martinez A.T."/>
            <person name="Xiao Y."/>
            <person name="Gibbons J.G."/>
            <person name="Terashima K."/>
            <person name="Grigoriev I.V."/>
            <person name="Hibbett D."/>
        </authorList>
    </citation>
    <scope>NUCLEOTIDE SEQUENCE [LARGE SCALE GENOMIC DNA]</scope>
    <source>
        <strain evidence="4 5">TFB7810</strain>
    </source>
</reference>
<dbReference type="EMBL" id="JANVFU010000011">
    <property type="protein sequence ID" value="KAJ3741745.1"/>
    <property type="molecule type" value="Genomic_DNA"/>
</dbReference>
<feature type="region of interest" description="Disordered" evidence="2">
    <location>
        <begin position="1"/>
        <end position="48"/>
    </location>
</feature>
<keyword evidence="1" id="KW-0547">Nucleotide-binding</keyword>
<dbReference type="PANTHER" id="PTHR47642">
    <property type="entry name" value="ATP-DEPENDENT DNA HELICASE"/>
    <property type="match status" value="1"/>
</dbReference>
<dbReference type="SUPFAM" id="SSF52540">
    <property type="entry name" value="P-loop containing nucleoside triphosphate hydrolases"/>
    <property type="match status" value="1"/>
</dbReference>
<dbReference type="GO" id="GO:0000723">
    <property type="term" value="P:telomere maintenance"/>
    <property type="evidence" value="ECO:0007669"/>
    <property type="project" value="InterPro"/>
</dbReference>
<comment type="caution">
    <text evidence="4">The sequence shown here is derived from an EMBL/GenBank/DDBJ whole genome shotgun (WGS) entry which is preliminary data.</text>
</comment>
<evidence type="ECO:0000256" key="1">
    <source>
        <dbReference type="RuleBase" id="RU363044"/>
    </source>
</evidence>
<dbReference type="EC" id="5.6.2.3" evidence="1"/>
<keyword evidence="1" id="KW-0378">Hydrolase</keyword>
<dbReference type="GO" id="GO:0005524">
    <property type="term" value="F:ATP binding"/>
    <property type="evidence" value="ECO:0007669"/>
    <property type="project" value="UniProtKB-KW"/>
</dbReference>
<keyword evidence="1" id="KW-0067">ATP-binding</keyword>
<comment type="similarity">
    <text evidence="1">Belongs to the helicase family.</text>
</comment>